<name>T0HFT1_9SPHN</name>
<dbReference type="InterPro" id="IPR023365">
    <property type="entry name" value="Sortase_dom-sf"/>
</dbReference>
<dbReference type="Proteomes" id="UP000015527">
    <property type="component" value="Unassembled WGS sequence"/>
</dbReference>
<evidence type="ECO:0000313" key="2">
    <source>
        <dbReference type="EMBL" id="EQB15226.1"/>
    </source>
</evidence>
<gene>
    <name evidence="2" type="ORF">L284_11365</name>
</gene>
<dbReference type="Pfam" id="PF04203">
    <property type="entry name" value="Sortase"/>
    <property type="match status" value="1"/>
</dbReference>
<sequence>MNTAVLRMPRRIREVAHGRGLLTLLLIALCFSGVVEIGRGLYIPAKSAVAQVLLDRAFDRSRIDHAARKPWPWADMTPLARLVVPGLGISRVVLDSGSGQALAFGPTMLPGAAALGQPGTAVIAAHRDTHFAFLRDVKKGDLLFVQTRDGLDRRYRVTGAEIVRWDRYALADAPVGERLDLVTCFPFDAIQRGPWRYVVHAEAVTR</sequence>
<evidence type="ECO:0000256" key="1">
    <source>
        <dbReference type="ARBA" id="ARBA00022801"/>
    </source>
</evidence>
<dbReference type="GO" id="GO:0016787">
    <property type="term" value="F:hydrolase activity"/>
    <property type="evidence" value="ECO:0007669"/>
    <property type="project" value="UniProtKB-KW"/>
</dbReference>
<dbReference type="CDD" id="cd05828">
    <property type="entry name" value="Sortase_D_1"/>
    <property type="match status" value="1"/>
</dbReference>
<dbReference type="SUPFAM" id="SSF63817">
    <property type="entry name" value="Sortase"/>
    <property type="match status" value="1"/>
</dbReference>
<dbReference type="OrthoDB" id="9790661at2"/>
<dbReference type="InterPro" id="IPR041999">
    <property type="entry name" value="Sortase_D_1"/>
</dbReference>
<dbReference type="Gene3D" id="2.40.260.10">
    <property type="entry name" value="Sortase"/>
    <property type="match status" value="1"/>
</dbReference>
<evidence type="ECO:0000313" key="3">
    <source>
        <dbReference type="Proteomes" id="UP000015527"/>
    </source>
</evidence>
<evidence type="ECO:0008006" key="4">
    <source>
        <dbReference type="Google" id="ProtNLM"/>
    </source>
</evidence>
<dbReference type="eggNOG" id="COG3764">
    <property type="taxonomic scope" value="Bacteria"/>
</dbReference>
<dbReference type="InterPro" id="IPR005754">
    <property type="entry name" value="Sortase"/>
</dbReference>
<comment type="caution">
    <text evidence="2">The sequence shown here is derived from an EMBL/GenBank/DDBJ whole genome shotgun (WGS) entry which is preliminary data.</text>
</comment>
<keyword evidence="3" id="KW-1185">Reference proteome</keyword>
<dbReference type="PATRIC" id="fig|1096930.3.peg.2255"/>
<accession>T0HFT1</accession>
<organism evidence="2 3">
    <name type="scientific">Novosphingobium lindaniclasticum LE124</name>
    <dbReference type="NCBI Taxonomy" id="1096930"/>
    <lineage>
        <taxon>Bacteria</taxon>
        <taxon>Pseudomonadati</taxon>
        <taxon>Pseudomonadota</taxon>
        <taxon>Alphaproteobacteria</taxon>
        <taxon>Sphingomonadales</taxon>
        <taxon>Sphingomonadaceae</taxon>
        <taxon>Novosphingobium</taxon>
    </lineage>
</organism>
<dbReference type="NCBIfam" id="TIGR03784">
    <property type="entry name" value="marine_sortase"/>
    <property type="match status" value="1"/>
</dbReference>
<dbReference type="EMBL" id="ATHL01000076">
    <property type="protein sequence ID" value="EQB15226.1"/>
    <property type="molecule type" value="Genomic_DNA"/>
</dbReference>
<protein>
    <recommendedName>
        <fullName evidence="4">Sortase</fullName>
    </recommendedName>
</protein>
<reference evidence="2 3" key="1">
    <citation type="journal article" date="2013" name="Genome Announc.">
        <title>Genome Sequence of Novosphingobium lindaniclasticum LE124T, Isolated from a Hexachlorocyclohexane Dumpsite.</title>
        <authorList>
            <person name="Saxena A."/>
            <person name="Nayyar N."/>
            <person name="Sangwan N."/>
            <person name="Kumari R."/>
            <person name="Khurana J.P."/>
            <person name="Lal R."/>
        </authorList>
    </citation>
    <scope>NUCLEOTIDE SEQUENCE [LARGE SCALE GENOMIC DNA]</scope>
    <source>
        <strain evidence="2 3">LE124</strain>
    </source>
</reference>
<dbReference type="AlphaFoldDB" id="T0HFT1"/>
<keyword evidence="1" id="KW-0378">Hydrolase</keyword>
<proteinExistence type="predicted"/>
<dbReference type="RefSeq" id="WP_021234119.1">
    <property type="nucleotide sequence ID" value="NZ_ATHL01000076.1"/>
</dbReference>
<dbReference type="InterPro" id="IPR022445">
    <property type="entry name" value="Sortase_proteobact_type"/>
</dbReference>